<feature type="transmembrane region" description="Helical" evidence="7">
    <location>
        <begin position="301"/>
        <end position="318"/>
    </location>
</feature>
<evidence type="ECO:0000256" key="5">
    <source>
        <dbReference type="ARBA" id="ARBA00023136"/>
    </source>
</evidence>
<dbReference type="GO" id="GO:0022857">
    <property type="term" value="F:transmembrane transporter activity"/>
    <property type="evidence" value="ECO:0007669"/>
    <property type="project" value="InterPro"/>
</dbReference>
<dbReference type="GO" id="GO:0005886">
    <property type="term" value="C:plasma membrane"/>
    <property type="evidence" value="ECO:0007669"/>
    <property type="project" value="UniProtKB-SubCell"/>
</dbReference>
<evidence type="ECO:0000256" key="7">
    <source>
        <dbReference type="SAM" id="Phobius"/>
    </source>
</evidence>
<comment type="subcellular location">
    <subcellularLocation>
        <location evidence="1">Cell membrane</location>
        <topology evidence="1">Multi-pass membrane protein</topology>
    </subcellularLocation>
</comment>
<protein>
    <submittedName>
        <fullName evidence="9">MFS transporter</fullName>
    </submittedName>
</protein>
<proteinExistence type="predicted"/>
<dbReference type="Gene3D" id="1.20.1250.20">
    <property type="entry name" value="MFS general substrate transporter like domains"/>
    <property type="match status" value="2"/>
</dbReference>
<feature type="transmembrane region" description="Helical" evidence="7">
    <location>
        <begin position="324"/>
        <end position="344"/>
    </location>
</feature>
<feature type="transmembrane region" description="Helical" evidence="7">
    <location>
        <begin position="356"/>
        <end position="378"/>
    </location>
</feature>
<evidence type="ECO:0000313" key="9">
    <source>
        <dbReference type="EMBL" id="QUD90251.1"/>
    </source>
</evidence>
<dbReference type="KEGG" id="caul:KCG34_10495"/>
<dbReference type="SUPFAM" id="SSF103473">
    <property type="entry name" value="MFS general substrate transporter"/>
    <property type="match status" value="1"/>
</dbReference>
<dbReference type="PANTHER" id="PTHR43124">
    <property type="entry name" value="PURINE EFFLUX PUMP PBUE"/>
    <property type="match status" value="1"/>
</dbReference>
<evidence type="ECO:0000256" key="1">
    <source>
        <dbReference type="ARBA" id="ARBA00004651"/>
    </source>
</evidence>
<keyword evidence="3 7" id="KW-0812">Transmembrane</keyword>
<feature type="transmembrane region" description="Helical" evidence="7">
    <location>
        <begin position="390"/>
        <end position="409"/>
    </location>
</feature>
<evidence type="ECO:0000259" key="8">
    <source>
        <dbReference type="PROSITE" id="PS50850"/>
    </source>
</evidence>
<dbReference type="InterPro" id="IPR050189">
    <property type="entry name" value="MFS_Efflux_Transporters"/>
</dbReference>
<evidence type="ECO:0000256" key="2">
    <source>
        <dbReference type="ARBA" id="ARBA00022475"/>
    </source>
</evidence>
<dbReference type="RefSeq" id="WP_211940302.1">
    <property type="nucleotide sequence ID" value="NZ_CP073078.1"/>
</dbReference>
<dbReference type="InterPro" id="IPR020846">
    <property type="entry name" value="MFS_dom"/>
</dbReference>
<feature type="transmembrane region" description="Helical" evidence="7">
    <location>
        <begin position="235"/>
        <end position="258"/>
    </location>
</feature>
<dbReference type="Proteomes" id="UP000676409">
    <property type="component" value="Chromosome"/>
</dbReference>
<dbReference type="EMBL" id="CP073078">
    <property type="protein sequence ID" value="QUD90251.1"/>
    <property type="molecule type" value="Genomic_DNA"/>
</dbReference>
<feature type="domain" description="Major facilitator superfamily (MFS) profile" evidence="8">
    <location>
        <begin position="32"/>
        <end position="414"/>
    </location>
</feature>
<dbReference type="PROSITE" id="PS50850">
    <property type="entry name" value="MFS"/>
    <property type="match status" value="1"/>
</dbReference>
<keyword evidence="5 7" id="KW-0472">Membrane</keyword>
<name>A0A975G569_9CAUL</name>
<feature type="transmembrane region" description="Helical" evidence="7">
    <location>
        <begin position="99"/>
        <end position="117"/>
    </location>
</feature>
<dbReference type="PANTHER" id="PTHR43124:SF3">
    <property type="entry name" value="CHLORAMPHENICOL EFFLUX PUMP RV0191"/>
    <property type="match status" value="1"/>
</dbReference>
<keyword evidence="10" id="KW-1185">Reference proteome</keyword>
<organism evidence="9 10">
    <name type="scientific">Phenylobacterium montanum</name>
    <dbReference type="NCBI Taxonomy" id="2823693"/>
    <lineage>
        <taxon>Bacteria</taxon>
        <taxon>Pseudomonadati</taxon>
        <taxon>Pseudomonadota</taxon>
        <taxon>Alphaproteobacteria</taxon>
        <taxon>Caulobacterales</taxon>
        <taxon>Caulobacteraceae</taxon>
        <taxon>Phenylobacterium</taxon>
    </lineage>
</organism>
<dbReference type="AlphaFoldDB" id="A0A975G569"/>
<feature type="transmembrane region" description="Helical" evidence="7">
    <location>
        <begin position="68"/>
        <end position="87"/>
    </location>
</feature>
<keyword evidence="2" id="KW-1003">Cell membrane</keyword>
<gene>
    <name evidence="9" type="ORF">KCG34_10495</name>
</gene>
<feature type="region of interest" description="Disordered" evidence="6">
    <location>
        <begin position="1"/>
        <end position="22"/>
    </location>
</feature>
<evidence type="ECO:0000256" key="6">
    <source>
        <dbReference type="SAM" id="MobiDB-lite"/>
    </source>
</evidence>
<sequence length="428" mass="44753">MNHVDLGRAETGPARPARDQGGRRFNTYENRLLLVLSLGGGVAALDAQALFYLSPFVAKDLRLNNAEIGMLSSAVLVTWSIAAYLIGGLSDRTGRRKPYLILAYALFAVCSFLSGLARNFATLLLARLTVGLAEGPVIPLSQSIMAANSTPSRRGFNMGVVQNFGAQLFGSLLGPILVVGLATTLNWRAAFFLAGLPGLVIAASLLVILKEPAAASPTQPDGRNDILKILSVRNVWICCIVAGAMIGWFVLLLSFLPLYLVNFLHLSPRMMSFAMATIGAAGAVSAVLVPMLSDRFGRRPTIVLFGVLGAIAPLAALARPDAPVMIGLIFFGCLALGMFPLFMGTVPQESVGVSRAARSTALVMGLGQCIGGFVGPSLAGAAADYFSLKAPLVIAIFLAIIGGVTALLLNETAPVAAKISLGQNNSRG</sequence>
<feature type="transmembrane region" description="Helical" evidence="7">
    <location>
        <begin position="189"/>
        <end position="209"/>
    </location>
</feature>
<evidence type="ECO:0000256" key="3">
    <source>
        <dbReference type="ARBA" id="ARBA00022692"/>
    </source>
</evidence>
<dbReference type="Pfam" id="PF07690">
    <property type="entry name" value="MFS_1"/>
    <property type="match status" value="1"/>
</dbReference>
<keyword evidence="4 7" id="KW-1133">Transmembrane helix</keyword>
<dbReference type="InterPro" id="IPR011701">
    <property type="entry name" value="MFS"/>
</dbReference>
<dbReference type="InterPro" id="IPR036259">
    <property type="entry name" value="MFS_trans_sf"/>
</dbReference>
<evidence type="ECO:0000256" key="4">
    <source>
        <dbReference type="ARBA" id="ARBA00022989"/>
    </source>
</evidence>
<feature type="transmembrane region" description="Helical" evidence="7">
    <location>
        <begin position="32"/>
        <end position="53"/>
    </location>
</feature>
<reference evidence="9" key="1">
    <citation type="submission" date="2021-04" db="EMBL/GenBank/DDBJ databases">
        <title>The complete genome sequence of Caulobacter sp. S6.</title>
        <authorList>
            <person name="Tang Y."/>
            <person name="Ouyang W."/>
            <person name="Liu Q."/>
            <person name="Huang B."/>
            <person name="Guo Z."/>
            <person name="Lei P."/>
        </authorList>
    </citation>
    <scope>NUCLEOTIDE SEQUENCE</scope>
    <source>
        <strain evidence="9">S6</strain>
    </source>
</reference>
<evidence type="ECO:0000313" key="10">
    <source>
        <dbReference type="Proteomes" id="UP000676409"/>
    </source>
</evidence>
<accession>A0A975G569</accession>
<feature type="transmembrane region" description="Helical" evidence="7">
    <location>
        <begin position="270"/>
        <end position="289"/>
    </location>
</feature>